<evidence type="ECO:0000313" key="1">
    <source>
        <dbReference type="EMBL" id="KAH7434455.1"/>
    </source>
</evidence>
<accession>A0A8T2ULR8</accession>
<sequence>MIQRSYLRSTGVSGSFQKYRSTRCMSNLSKRRSWYTFKEESRYRCIPAWSPLEDKRGHTIHFGGLMIHQKIQKERRERELESIQRAEHPTPTLSSSSVIWLLALGVVWC</sequence>
<proteinExistence type="predicted"/>
<organism evidence="1 2">
    <name type="scientific">Ceratopteris richardii</name>
    <name type="common">Triangle waterfern</name>
    <dbReference type="NCBI Taxonomy" id="49495"/>
    <lineage>
        <taxon>Eukaryota</taxon>
        <taxon>Viridiplantae</taxon>
        <taxon>Streptophyta</taxon>
        <taxon>Embryophyta</taxon>
        <taxon>Tracheophyta</taxon>
        <taxon>Polypodiopsida</taxon>
        <taxon>Polypodiidae</taxon>
        <taxon>Polypodiales</taxon>
        <taxon>Pteridineae</taxon>
        <taxon>Pteridaceae</taxon>
        <taxon>Parkerioideae</taxon>
        <taxon>Ceratopteris</taxon>
    </lineage>
</organism>
<evidence type="ECO:0000313" key="2">
    <source>
        <dbReference type="Proteomes" id="UP000825935"/>
    </source>
</evidence>
<dbReference type="AlphaFoldDB" id="A0A8T2ULR8"/>
<keyword evidence="2" id="KW-1185">Reference proteome</keyword>
<dbReference type="EMBL" id="CM035411">
    <property type="protein sequence ID" value="KAH7434455.1"/>
    <property type="molecule type" value="Genomic_DNA"/>
</dbReference>
<reference evidence="1" key="1">
    <citation type="submission" date="2021-08" db="EMBL/GenBank/DDBJ databases">
        <title>WGS assembly of Ceratopteris richardii.</title>
        <authorList>
            <person name="Marchant D.B."/>
            <person name="Chen G."/>
            <person name="Jenkins J."/>
            <person name="Shu S."/>
            <person name="Leebens-Mack J."/>
            <person name="Grimwood J."/>
            <person name="Schmutz J."/>
            <person name="Soltis P."/>
            <person name="Soltis D."/>
            <person name="Chen Z.-H."/>
        </authorList>
    </citation>
    <scope>NUCLEOTIDE SEQUENCE</scope>
    <source>
        <strain evidence="1">Whitten #5841</strain>
        <tissue evidence="1">Leaf</tissue>
    </source>
</reference>
<protein>
    <submittedName>
        <fullName evidence="1">Uncharacterized protein</fullName>
    </submittedName>
</protein>
<comment type="caution">
    <text evidence="1">The sequence shown here is derived from an EMBL/GenBank/DDBJ whole genome shotgun (WGS) entry which is preliminary data.</text>
</comment>
<name>A0A8T2ULR8_CERRI</name>
<gene>
    <name evidence="1" type="ORF">KP509_06G018500</name>
</gene>
<dbReference type="Proteomes" id="UP000825935">
    <property type="component" value="Chromosome 6"/>
</dbReference>